<evidence type="ECO:0000313" key="4">
    <source>
        <dbReference type="Proteomes" id="UP000053927"/>
    </source>
</evidence>
<organism evidence="3 4">
    <name type="scientific">Stereum hirsutum (strain FP-91666)</name>
    <name type="common">White-rot fungus</name>
    <dbReference type="NCBI Taxonomy" id="721885"/>
    <lineage>
        <taxon>Eukaryota</taxon>
        <taxon>Fungi</taxon>
        <taxon>Dikarya</taxon>
        <taxon>Basidiomycota</taxon>
        <taxon>Agaricomycotina</taxon>
        <taxon>Agaricomycetes</taxon>
        <taxon>Russulales</taxon>
        <taxon>Stereaceae</taxon>
        <taxon>Stereum</taxon>
    </lineage>
</organism>
<gene>
    <name evidence="3" type="ORF">STEHIDRAFT_163420</name>
</gene>
<dbReference type="RefSeq" id="XP_007311155.1">
    <property type="nucleotide sequence ID" value="XM_007311093.1"/>
</dbReference>
<keyword evidence="2" id="KW-0472">Membrane</keyword>
<reference evidence="4" key="1">
    <citation type="journal article" date="2012" name="Science">
        <title>The Paleozoic origin of enzymatic lignin decomposition reconstructed from 31 fungal genomes.</title>
        <authorList>
            <person name="Floudas D."/>
            <person name="Binder M."/>
            <person name="Riley R."/>
            <person name="Barry K."/>
            <person name="Blanchette R.A."/>
            <person name="Henrissat B."/>
            <person name="Martinez A.T."/>
            <person name="Otillar R."/>
            <person name="Spatafora J.W."/>
            <person name="Yadav J.S."/>
            <person name="Aerts A."/>
            <person name="Benoit I."/>
            <person name="Boyd A."/>
            <person name="Carlson A."/>
            <person name="Copeland A."/>
            <person name="Coutinho P.M."/>
            <person name="de Vries R.P."/>
            <person name="Ferreira P."/>
            <person name="Findley K."/>
            <person name="Foster B."/>
            <person name="Gaskell J."/>
            <person name="Glotzer D."/>
            <person name="Gorecki P."/>
            <person name="Heitman J."/>
            <person name="Hesse C."/>
            <person name="Hori C."/>
            <person name="Igarashi K."/>
            <person name="Jurgens J.A."/>
            <person name="Kallen N."/>
            <person name="Kersten P."/>
            <person name="Kohler A."/>
            <person name="Kuees U."/>
            <person name="Kumar T.K.A."/>
            <person name="Kuo A."/>
            <person name="LaButti K."/>
            <person name="Larrondo L.F."/>
            <person name="Lindquist E."/>
            <person name="Ling A."/>
            <person name="Lombard V."/>
            <person name="Lucas S."/>
            <person name="Lundell T."/>
            <person name="Martin R."/>
            <person name="McLaughlin D.J."/>
            <person name="Morgenstern I."/>
            <person name="Morin E."/>
            <person name="Murat C."/>
            <person name="Nagy L.G."/>
            <person name="Nolan M."/>
            <person name="Ohm R.A."/>
            <person name="Patyshakuliyeva A."/>
            <person name="Rokas A."/>
            <person name="Ruiz-Duenas F.J."/>
            <person name="Sabat G."/>
            <person name="Salamov A."/>
            <person name="Samejima M."/>
            <person name="Schmutz J."/>
            <person name="Slot J.C."/>
            <person name="St John F."/>
            <person name="Stenlid J."/>
            <person name="Sun H."/>
            <person name="Sun S."/>
            <person name="Syed K."/>
            <person name="Tsang A."/>
            <person name="Wiebenga A."/>
            <person name="Young D."/>
            <person name="Pisabarro A."/>
            <person name="Eastwood D.C."/>
            <person name="Martin F."/>
            <person name="Cullen D."/>
            <person name="Grigoriev I.V."/>
            <person name="Hibbett D.S."/>
        </authorList>
    </citation>
    <scope>NUCLEOTIDE SEQUENCE [LARGE SCALE GENOMIC DNA]</scope>
    <source>
        <strain evidence="4">FP-91666</strain>
    </source>
</reference>
<proteinExistence type="predicted"/>
<evidence type="ECO:0000256" key="2">
    <source>
        <dbReference type="SAM" id="Phobius"/>
    </source>
</evidence>
<dbReference type="KEGG" id="shs:STEHIDRAFT_163420"/>
<keyword evidence="2" id="KW-1133">Transmembrane helix</keyword>
<feature type="transmembrane region" description="Helical" evidence="2">
    <location>
        <begin position="16"/>
        <end position="40"/>
    </location>
</feature>
<dbReference type="AlphaFoldDB" id="R7RWV9"/>
<sequence>MPGYCTAKAGELVRTYFNYVLLLSSQLLGAFGAFGMLPIVPSMRFLPPSTARTSSGTPDPARRHAARSRCRQFVRRDPDRPPSLRTLPGAPFPVVVGSLLVAPRFCSCAAPRPRLACSLPWPFSRPSYPSTPLNVSLALISLFTSLAMR</sequence>
<dbReference type="Proteomes" id="UP000053927">
    <property type="component" value="Unassembled WGS sequence"/>
</dbReference>
<feature type="region of interest" description="Disordered" evidence="1">
    <location>
        <begin position="49"/>
        <end position="85"/>
    </location>
</feature>
<accession>R7RWV9</accession>
<dbReference type="GeneID" id="18802337"/>
<protein>
    <submittedName>
        <fullName evidence="3">Uncharacterized protein</fullName>
    </submittedName>
</protein>
<evidence type="ECO:0000256" key="1">
    <source>
        <dbReference type="SAM" id="MobiDB-lite"/>
    </source>
</evidence>
<keyword evidence="2" id="KW-0812">Transmembrane</keyword>
<dbReference type="EMBL" id="JH687401">
    <property type="protein sequence ID" value="EIM79866.1"/>
    <property type="molecule type" value="Genomic_DNA"/>
</dbReference>
<evidence type="ECO:0000313" key="3">
    <source>
        <dbReference type="EMBL" id="EIM79866.1"/>
    </source>
</evidence>
<feature type="compositionally biased region" description="Basic residues" evidence="1">
    <location>
        <begin position="63"/>
        <end position="73"/>
    </location>
</feature>
<keyword evidence="4" id="KW-1185">Reference proteome</keyword>
<name>R7RWV9_STEHR</name>